<reference evidence="1" key="1">
    <citation type="submission" date="2023-05" db="EMBL/GenBank/DDBJ databases">
        <title>Nepenthes gracilis genome sequencing.</title>
        <authorList>
            <person name="Fukushima K."/>
        </authorList>
    </citation>
    <scope>NUCLEOTIDE SEQUENCE</scope>
    <source>
        <strain evidence="1">SING2019-196</strain>
    </source>
</reference>
<sequence>MIPLLRNPSTLHSLPSPDSLNSFAFQNRLKSLPSQLSVSSFGFLRPRGEQNFSLFSLVLRLSPFARCSIVFAIDRFIKNG</sequence>
<proteinExistence type="predicted"/>
<accession>A0AAD3SQD3</accession>
<comment type="caution">
    <text evidence="1">The sequence shown here is derived from an EMBL/GenBank/DDBJ whole genome shotgun (WGS) entry which is preliminary data.</text>
</comment>
<name>A0AAD3SQD3_NEPGR</name>
<dbReference type="EMBL" id="BSYO01000014">
    <property type="protein sequence ID" value="GMH14959.1"/>
    <property type="molecule type" value="Genomic_DNA"/>
</dbReference>
<evidence type="ECO:0000313" key="1">
    <source>
        <dbReference type="EMBL" id="GMH14959.1"/>
    </source>
</evidence>
<dbReference type="AlphaFoldDB" id="A0AAD3SQD3"/>
<keyword evidence="2" id="KW-1185">Reference proteome</keyword>
<protein>
    <submittedName>
        <fullName evidence="1">Uncharacterized protein</fullName>
    </submittedName>
</protein>
<evidence type="ECO:0000313" key="2">
    <source>
        <dbReference type="Proteomes" id="UP001279734"/>
    </source>
</evidence>
<gene>
    <name evidence="1" type="ORF">Nepgr_016800</name>
</gene>
<organism evidence="1 2">
    <name type="scientific">Nepenthes gracilis</name>
    <name type="common">Slender pitcher plant</name>
    <dbReference type="NCBI Taxonomy" id="150966"/>
    <lineage>
        <taxon>Eukaryota</taxon>
        <taxon>Viridiplantae</taxon>
        <taxon>Streptophyta</taxon>
        <taxon>Embryophyta</taxon>
        <taxon>Tracheophyta</taxon>
        <taxon>Spermatophyta</taxon>
        <taxon>Magnoliopsida</taxon>
        <taxon>eudicotyledons</taxon>
        <taxon>Gunneridae</taxon>
        <taxon>Pentapetalae</taxon>
        <taxon>Caryophyllales</taxon>
        <taxon>Nepenthaceae</taxon>
        <taxon>Nepenthes</taxon>
    </lineage>
</organism>
<dbReference type="Proteomes" id="UP001279734">
    <property type="component" value="Unassembled WGS sequence"/>
</dbReference>